<organism evidence="3 4">
    <name type="scientific">Allostreptomyces psammosilenae</name>
    <dbReference type="NCBI Taxonomy" id="1892865"/>
    <lineage>
        <taxon>Bacteria</taxon>
        <taxon>Bacillati</taxon>
        <taxon>Actinomycetota</taxon>
        <taxon>Actinomycetes</taxon>
        <taxon>Kitasatosporales</taxon>
        <taxon>Streptomycetaceae</taxon>
        <taxon>Allostreptomyces</taxon>
    </lineage>
</organism>
<sequence length="468" mass="50595">MNPDPHGRGAVSVGTSLDALAVEPLMTAEYDARPHDVYARLRAQHGPVAPVDVLGVPIWLVLGYHEALEVFRDDALWRKELFHWRGRTEGRIPPDWPLLPAMEINHTVMADGLRHQTLRDAWEAALRPVQQPGQRQARQLVAHVRRYADQLIDLFAEGSGGRGTVDITAQYARPLALMLVNRALGFPTSQGDGVIMDLWEVLDAGSDAAEALDRVMASFTELVTLKRISPGEDFPSAMMAAAPDLTVDELARELKLLGVVIADHTSGLIVNTIAEVVGGNAEARASVSQHMIGETVNRVALAIPPMSNTSFRFPVTDVRLGGHTIAAGDPVMISMAAAHADPLFTGGLDSGALTSSRAHLAWGAGPHHCVGRVMATAIVETAVRRLFERCATLEPTMSADELPWRSSPFMRGLRSLPVRFELAETRPAADDPDPEPHATSPGAVEAATEPGGGFASLWRFLRGLRRGR</sequence>
<dbReference type="PANTHER" id="PTHR46696:SF1">
    <property type="entry name" value="CYTOCHROME P450 YJIB-RELATED"/>
    <property type="match status" value="1"/>
</dbReference>
<reference evidence="3 4" key="1">
    <citation type="submission" date="2020-07" db="EMBL/GenBank/DDBJ databases">
        <title>Sequencing the genomes of 1000 actinobacteria strains.</title>
        <authorList>
            <person name="Klenk H.-P."/>
        </authorList>
    </citation>
    <scope>NUCLEOTIDE SEQUENCE [LARGE SCALE GENOMIC DNA]</scope>
    <source>
        <strain evidence="3 4">DSM 42178</strain>
    </source>
</reference>
<dbReference type="GO" id="GO:0004497">
    <property type="term" value="F:monooxygenase activity"/>
    <property type="evidence" value="ECO:0007669"/>
    <property type="project" value="InterPro"/>
</dbReference>
<dbReference type="Proteomes" id="UP000567795">
    <property type="component" value="Unassembled WGS sequence"/>
</dbReference>
<dbReference type="GO" id="GO:0016705">
    <property type="term" value="F:oxidoreductase activity, acting on paired donors, with incorporation or reduction of molecular oxygen"/>
    <property type="evidence" value="ECO:0007669"/>
    <property type="project" value="InterPro"/>
</dbReference>
<name>A0A853A337_9ACTN</name>
<dbReference type="InterPro" id="IPR017972">
    <property type="entry name" value="Cyt_P450_CS"/>
</dbReference>
<dbReference type="PANTHER" id="PTHR46696">
    <property type="entry name" value="P450, PUTATIVE (EUROFUNG)-RELATED"/>
    <property type="match status" value="1"/>
</dbReference>
<dbReference type="SUPFAM" id="SSF48264">
    <property type="entry name" value="Cytochrome P450"/>
    <property type="match status" value="1"/>
</dbReference>
<evidence type="ECO:0000256" key="1">
    <source>
        <dbReference type="ARBA" id="ARBA00010617"/>
    </source>
</evidence>
<dbReference type="RefSeq" id="WP_179815728.1">
    <property type="nucleotide sequence ID" value="NZ_JACBZD010000001.1"/>
</dbReference>
<gene>
    <name evidence="3" type="ORF">FHU37_004227</name>
</gene>
<evidence type="ECO:0000256" key="2">
    <source>
        <dbReference type="SAM" id="MobiDB-lite"/>
    </source>
</evidence>
<evidence type="ECO:0000313" key="4">
    <source>
        <dbReference type="Proteomes" id="UP000567795"/>
    </source>
</evidence>
<protein>
    <submittedName>
        <fullName evidence="3">Cytochrome P450</fullName>
    </submittedName>
</protein>
<dbReference type="PRINTS" id="PR00359">
    <property type="entry name" value="BP450"/>
</dbReference>
<evidence type="ECO:0000313" key="3">
    <source>
        <dbReference type="EMBL" id="NYI07284.1"/>
    </source>
</evidence>
<comment type="similarity">
    <text evidence="1">Belongs to the cytochrome P450 family.</text>
</comment>
<dbReference type="Gene3D" id="1.10.630.10">
    <property type="entry name" value="Cytochrome P450"/>
    <property type="match status" value="1"/>
</dbReference>
<dbReference type="PROSITE" id="PS00086">
    <property type="entry name" value="CYTOCHROME_P450"/>
    <property type="match status" value="1"/>
</dbReference>
<proteinExistence type="inferred from homology"/>
<accession>A0A853A337</accession>
<dbReference type="GO" id="GO:0005506">
    <property type="term" value="F:iron ion binding"/>
    <property type="evidence" value="ECO:0007669"/>
    <property type="project" value="InterPro"/>
</dbReference>
<dbReference type="InterPro" id="IPR036396">
    <property type="entry name" value="Cyt_P450_sf"/>
</dbReference>
<comment type="caution">
    <text evidence="3">The sequence shown here is derived from an EMBL/GenBank/DDBJ whole genome shotgun (WGS) entry which is preliminary data.</text>
</comment>
<feature type="region of interest" description="Disordered" evidence="2">
    <location>
        <begin position="425"/>
        <end position="450"/>
    </location>
</feature>
<keyword evidence="4" id="KW-1185">Reference proteome</keyword>
<dbReference type="GO" id="GO:0020037">
    <property type="term" value="F:heme binding"/>
    <property type="evidence" value="ECO:0007669"/>
    <property type="project" value="InterPro"/>
</dbReference>
<dbReference type="InterPro" id="IPR002397">
    <property type="entry name" value="Cyt_P450_B"/>
</dbReference>
<dbReference type="EMBL" id="JACBZD010000001">
    <property type="protein sequence ID" value="NYI07284.1"/>
    <property type="molecule type" value="Genomic_DNA"/>
</dbReference>
<dbReference type="AlphaFoldDB" id="A0A853A337"/>